<organism evidence="2 3">
    <name type="scientific">Vineibacter terrae</name>
    <dbReference type="NCBI Taxonomy" id="2586908"/>
    <lineage>
        <taxon>Bacteria</taxon>
        <taxon>Pseudomonadati</taxon>
        <taxon>Pseudomonadota</taxon>
        <taxon>Alphaproteobacteria</taxon>
        <taxon>Hyphomicrobiales</taxon>
        <taxon>Vineibacter</taxon>
    </lineage>
</organism>
<dbReference type="Gene3D" id="3.40.50.850">
    <property type="entry name" value="Isochorismatase-like"/>
    <property type="match status" value="1"/>
</dbReference>
<dbReference type="RefSeq" id="WP_147851234.1">
    <property type="nucleotide sequence ID" value="NZ_VDUZ01000053.1"/>
</dbReference>
<dbReference type="Pfam" id="PF00857">
    <property type="entry name" value="Isochorismatase"/>
    <property type="match status" value="1"/>
</dbReference>
<dbReference type="PANTHER" id="PTHR14119:SF3">
    <property type="entry name" value="ISOCHORISMATASE DOMAIN-CONTAINING PROTEIN 2"/>
    <property type="match status" value="1"/>
</dbReference>
<evidence type="ECO:0000313" key="2">
    <source>
        <dbReference type="EMBL" id="TXL70788.1"/>
    </source>
</evidence>
<feature type="domain" description="Isochorismatase-like" evidence="1">
    <location>
        <begin position="8"/>
        <end position="159"/>
    </location>
</feature>
<keyword evidence="3" id="KW-1185">Reference proteome</keyword>
<gene>
    <name evidence="2" type="ORF">FHP25_32815</name>
</gene>
<dbReference type="InterPro" id="IPR036380">
    <property type="entry name" value="Isochorismatase-like_sf"/>
</dbReference>
<dbReference type="EMBL" id="VDUZ01000053">
    <property type="protein sequence ID" value="TXL70788.1"/>
    <property type="molecule type" value="Genomic_DNA"/>
</dbReference>
<protein>
    <submittedName>
        <fullName evidence="2">Isochorismatase family protein</fullName>
    </submittedName>
</protein>
<dbReference type="SUPFAM" id="SSF52499">
    <property type="entry name" value="Isochorismatase-like hydrolases"/>
    <property type="match status" value="1"/>
</dbReference>
<proteinExistence type="predicted"/>
<accession>A0A5C8PAJ6</accession>
<dbReference type="AlphaFoldDB" id="A0A5C8PAJ6"/>
<dbReference type="Proteomes" id="UP000321638">
    <property type="component" value="Unassembled WGS sequence"/>
</dbReference>
<dbReference type="OrthoDB" id="9796958at2"/>
<sequence length="181" mass="19711">MLIERDKTQLLVVDEQERLIPAMHEGARVVERTAVLLHAAHTLGLPVTVTEQYPQGLGPTVPQLLELLPSRGHVFAKTQFSAAAQPDVAARLADLGRPQVVIAGVEAHVCVAQTATMLRASGYNVFLVADAISSRRTDSVTLAFERLKPQGIWIVNVEQVLFECLGEAGTPAFRELSKLIR</sequence>
<evidence type="ECO:0000259" key="1">
    <source>
        <dbReference type="Pfam" id="PF00857"/>
    </source>
</evidence>
<dbReference type="PANTHER" id="PTHR14119">
    <property type="entry name" value="HYDROLASE"/>
    <property type="match status" value="1"/>
</dbReference>
<dbReference type="InterPro" id="IPR000868">
    <property type="entry name" value="Isochorismatase-like_dom"/>
</dbReference>
<evidence type="ECO:0000313" key="3">
    <source>
        <dbReference type="Proteomes" id="UP000321638"/>
    </source>
</evidence>
<comment type="caution">
    <text evidence="2">The sequence shown here is derived from an EMBL/GenBank/DDBJ whole genome shotgun (WGS) entry which is preliminary data.</text>
</comment>
<reference evidence="2 3" key="1">
    <citation type="submission" date="2019-06" db="EMBL/GenBank/DDBJ databases">
        <title>New taxonomy in bacterial strain CC-CFT640, isolated from vineyard.</title>
        <authorList>
            <person name="Lin S.-Y."/>
            <person name="Tsai C.-F."/>
            <person name="Young C.-C."/>
        </authorList>
    </citation>
    <scope>NUCLEOTIDE SEQUENCE [LARGE SCALE GENOMIC DNA]</scope>
    <source>
        <strain evidence="2 3">CC-CFT640</strain>
    </source>
</reference>
<dbReference type="InterPro" id="IPR050993">
    <property type="entry name" value="Isochorismatase_domain"/>
</dbReference>
<name>A0A5C8PAJ6_9HYPH</name>